<comment type="caution">
    <text evidence="2">The sequence shown here is derived from an EMBL/GenBank/DDBJ whole genome shotgun (WGS) entry which is preliminary data.</text>
</comment>
<dbReference type="OrthoDB" id="1939067at2759"/>
<reference evidence="2 3" key="1">
    <citation type="submission" date="2019-11" db="EMBL/GenBank/DDBJ databases">
        <title>Whole genome sequence of Oryza granulata.</title>
        <authorList>
            <person name="Li W."/>
        </authorList>
    </citation>
    <scope>NUCLEOTIDE SEQUENCE [LARGE SCALE GENOMIC DNA]</scope>
    <source>
        <strain evidence="3">cv. Menghai</strain>
        <tissue evidence="2">Leaf</tissue>
    </source>
</reference>
<proteinExistence type="predicted"/>
<organism evidence="2 3">
    <name type="scientific">Oryza meyeriana var. granulata</name>
    <dbReference type="NCBI Taxonomy" id="110450"/>
    <lineage>
        <taxon>Eukaryota</taxon>
        <taxon>Viridiplantae</taxon>
        <taxon>Streptophyta</taxon>
        <taxon>Embryophyta</taxon>
        <taxon>Tracheophyta</taxon>
        <taxon>Spermatophyta</taxon>
        <taxon>Magnoliopsida</taxon>
        <taxon>Liliopsida</taxon>
        <taxon>Poales</taxon>
        <taxon>Poaceae</taxon>
        <taxon>BOP clade</taxon>
        <taxon>Oryzoideae</taxon>
        <taxon>Oryzeae</taxon>
        <taxon>Oryzinae</taxon>
        <taxon>Oryza</taxon>
        <taxon>Oryza meyeriana</taxon>
    </lineage>
</organism>
<dbReference type="Proteomes" id="UP000479710">
    <property type="component" value="Unassembled WGS sequence"/>
</dbReference>
<gene>
    <name evidence="2" type="ORF">E2562_006537</name>
</gene>
<name>A0A6G1BT47_9ORYZ</name>
<evidence type="ECO:0000313" key="2">
    <source>
        <dbReference type="EMBL" id="KAF0891179.1"/>
    </source>
</evidence>
<evidence type="ECO:0000313" key="3">
    <source>
        <dbReference type="Proteomes" id="UP000479710"/>
    </source>
</evidence>
<protein>
    <submittedName>
        <fullName evidence="2">Uncharacterized protein</fullName>
    </submittedName>
</protein>
<dbReference type="EMBL" id="SPHZ02000011">
    <property type="protein sequence ID" value="KAF0891179.1"/>
    <property type="molecule type" value="Genomic_DNA"/>
</dbReference>
<feature type="region of interest" description="Disordered" evidence="1">
    <location>
        <begin position="1"/>
        <end position="20"/>
    </location>
</feature>
<accession>A0A6G1BT47</accession>
<evidence type="ECO:0000256" key="1">
    <source>
        <dbReference type="SAM" id="MobiDB-lite"/>
    </source>
</evidence>
<keyword evidence="3" id="KW-1185">Reference proteome</keyword>
<sequence>MDAQQAQQKPQPPPPAAAAARRYGVHFSASSFIEAHLSTLLEYSGILWADPGGGWMVTAAAADV</sequence>
<dbReference type="AlphaFoldDB" id="A0A6G1BT47"/>